<sequence>MLQNRLFRNSRRLRVLPLCWLCRISMMFLLWRLMLVLLELELCYCRRDSQLPFLAKNWQQCNNASPYLQRQEFITITDHKSLSCLGDQYLQSELQKKAMTRLMGLQFKIVYNKGLDNLVADALSLVGHAMAIPAVSEILPLWIQEVINSYVTDSEAQQLSQQLAITSPDNSGYYLNKGVIRQGTKIWVGHNSALRTKLIAPFHDSALGGHSGV</sequence>
<proteinExistence type="predicted"/>
<feature type="transmembrane region" description="Helical" evidence="1">
    <location>
        <begin position="20"/>
        <end position="38"/>
    </location>
</feature>
<dbReference type="AlphaFoldDB" id="A0A2T7CLQ0"/>
<name>A0A2T7CLQ0_9POAL</name>
<organism evidence="2 3">
    <name type="scientific">Panicum hallii var. hallii</name>
    <dbReference type="NCBI Taxonomy" id="1504633"/>
    <lineage>
        <taxon>Eukaryota</taxon>
        <taxon>Viridiplantae</taxon>
        <taxon>Streptophyta</taxon>
        <taxon>Embryophyta</taxon>
        <taxon>Tracheophyta</taxon>
        <taxon>Spermatophyta</taxon>
        <taxon>Magnoliopsida</taxon>
        <taxon>Liliopsida</taxon>
        <taxon>Poales</taxon>
        <taxon>Poaceae</taxon>
        <taxon>PACMAD clade</taxon>
        <taxon>Panicoideae</taxon>
        <taxon>Panicodae</taxon>
        <taxon>Paniceae</taxon>
        <taxon>Panicinae</taxon>
        <taxon>Panicum</taxon>
        <taxon>Panicum sect. Panicum</taxon>
    </lineage>
</organism>
<evidence type="ECO:0000313" key="2">
    <source>
        <dbReference type="EMBL" id="PUZ44265.1"/>
    </source>
</evidence>
<evidence type="ECO:0000313" key="3">
    <source>
        <dbReference type="Proteomes" id="UP000244336"/>
    </source>
</evidence>
<keyword evidence="3" id="KW-1185">Reference proteome</keyword>
<gene>
    <name evidence="2" type="ORF">GQ55_8G076100</name>
</gene>
<keyword evidence="1" id="KW-0812">Transmembrane</keyword>
<dbReference type="EMBL" id="CM009756">
    <property type="protein sequence ID" value="PUZ44265.1"/>
    <property type="molecule type" value="Genomic_DNA"/>
</dbReference>
<dbReference type="STRING" id="1504633.A0A2T7CLQ0"/>
<dbReference type="Proteomes" id="UP000244336">
    <property type="component" value="Chromosome 8"/>
</dbReference>
<keyword evidence="1" id="KW-0472">Membrane</keyword>
<dbReference type="OrthoDB" id="784412at2759"/>
<dbReference type="Gramene" id="PUZ44265">
    <property type="protein sequence ID" value="PUZ44265"/>
    <property type="gene ID" value="GQ55_8G076100"/>
</dbReference>
<accession>A0A2T7CLQ0</accession>
<reference evidence="2 3" key="1">
    <citation type="submission" date="2018-04" db="EMBL/GenBank/DDBJ databases">
        <title>WGS assembly of Panicum hallii var. hallii HAL2.</title>
        <authorList>
            <person name="Lovell J."/>
            <person name="Jenkins J."/>
            <person name="Lowry D."/>
            <person name="Mamidi S."/>
            <person name="Sreedasyam A."/>
            <person name="Weng X."/>
            <person name="Barry K."/>
            <person name="Bonette J."/>
            <person name="Campitelli B."/>
            <person name="Daum C."/>
            <person name="Gordon S."/>
            <person name="Gould B."/>
            <person name="Lipzen A."/>
            <person name="MacQueen A."/>
            <person name="Palacio-Mejia J."/>
            <person name="Plott C."/>
            <person name="Shakirov E."/>
            <person name="Shu S."/>
            <person name="Yoshinaga Y."/>
            <person name="Zane M."/>
            <person name="Rokhsar D."/>
            <person name="Grimwood J."/>
            <person name="Schmutz J."/>
            <person name="Juenger T."/>
        </authorList>
    </citation>
    <scope>NUCLEOTIDE SEQUENCE [LARGE SCALE GENOMIC DNA]</scope>
    <source>
        <strain evidence="3">cv. HAL2</strain>
    </source>
</reference>
<protein>
    <recommendedName>
        <fullName evidence="4">Reverse transcriptase RNase H-like domain-containing protein</fullName>
    </recommendedName>
</protein>
<evidence type="ECO:0000256" key="1">
    <source>
        <dbReference type="SAM" id="Phobius"/>
    </source>
</evidence>
<evidence type="ECO:0008006" key="4">
    <source>
        <dbReference type="Google" id="ProtNLM"/>
    </source>
</evidence>
<keyword evidence="1" id="KW-1133">Transmembrane helix</keyword>